<evidence type="ECO:0000313" key="5">
    <source>
        <dbReference type="Proteomes" id="UP000697710"/>
    </source>
</evidence>
<gene>
    <name evidence="4" type="ORF">KC729_03210</name>
</gene>
<evidence type="ECO:0000259" key="3">
    <source>
        <dbReference type="Pfam" id="PF25954"/>
    </source>
</evidence>
<dbReference type="Gene3D" id="2.40.30.170">
    <property type="match status" value="1"/>
</dbReference>
<evidence type="ECO:0000256" key="1">
    <source>
        <dbReference type="SAM" id="Coils"/>
    </source>
</evidence>
<feature type="coiled-coil region" evidence="1">
    <location>
        <begin position="86"/>
        <end position="208"/>
    </location>
</feature>
<reference evidence="4" key="1">
    <citation type="submission" date="2020-04" db="EMBL/GenBank/DDBJ databases">
        <authorList>
            <person name="Zhang T."/>
        </authorList>
    </citation>
    <scope>NUCLEOTIDE SEQUENCE</scope>
    <source>
        <strain evidence="4">HKST-UBA01</strain>
    </source>
</reference>
<dbReference type="Gene3D" id="2.40.50.100">
    <property type="match status" value="1"/>
</dbReference>
<evidence type="ECO:0000313" key="4">
    <source>
        <dbReference type="EMBL" id="MCA9726664.1"/>
    </source>
</evidence>
<feature type="domain" description="CusB-like beta-barrel" evidence="3">
    <location>
        <begin position="242"/>
        <end position="325"/>
    </location>
</feature>
<feature type="domain" description="YbhG-like alpha-helical hairpin" evidence="2">
    <location>
        <begin position="76"/>
        <end position="204"/>
    </location>
</feature>
<reference evidence="4" key="2">
    <citation type="journal article" date="2021" name="Microbiome">
        <title>Successional dynamics and alternative stable states in a saline activated sludge microbial community over 9 years.</title>
        <authorList>
            <person name="Wang Y."/>
            <person name="Ye J."/>
            <person name="Ju F."/>
            <person name="Liu L."/>
            <person name="Boyd J.A."/>
            <person name="Deng Y."/>
            <person name="Parks D.H."/>
            <person name="Jiang X."/>
            <person name="Yin X."/>
            <person name="Woodcroft B.J."/>
            <person name="Tyson G.W."/>
            <person name="Hugenholtz P."/>
            <person name="Polz M.F."/>
            <person name="Zhang T."/>
        </authorList>
    </citation>
    <scope>NUCLEOTIDE SEQUENCE</scope>
    <source>
        <strain evidence="4">HKST-UBA01</strain>
    </source>
</reference>
<accession>A0A956LW87</accession>
<dbReference type="Proteomes" id="UP000697710">
    <property type="component" value="Unassembled WGS sequence"/>
</dbReference>
<dbReference type="PANTHER" id="PTHR30438:SF2">
    <property type="entry name" value="MEMBRANE PROTEIN"/>
    <property type="match status" value="1"/>
</dbReference>
<dbReference type="PANTHER" id="PTHR30438">
    <property type="entry name" value="36 KDA ANTIGEN-RELATED"/>
    <property type="match status" value="1"/>
</dbReference>
<dbReference type="InterPro" id="IPR058792">
    <property type="entry name" value="Beta-barrel_RND_2"/>
</dbReference>
<dbReference type="Pfam" id="PF25954">
    <property type="entry name" value="Beta-barrel_RND_2"/>
    <property type="match status" value="1"/>
</dbReference>
<keyword evidence="1" id="KW-0175">Coiled coil</keyword>
<organism evidence="4 5">
    <name type="scientific">Eiseniibacteriota bacterium</name>
    <dbReference type="NCBI Taxonomy" id="2212470"/>
    <lineage>
        <taxon>Bacteria</taxon>
        <taxon>Candidatus Eiseniibacteriota</taxon>
    </lineage>
</organism>
<dbReference type="GO" id="GO:0005886">
    <property type="term" value="C:plasma membrane"/>
    <property type="evidence" value="ECO:0007669"/>
    <property type="project" value="TreeGrafter"/>
</dbReference>
<comment type="caution">
    <text evidence="4">The sequence shown here is derived from an EMBL/GenBank/DDBJ whole genome shotgun (WGS) entry which is preliminary data.</text>
</comment>
<name>A0A956LW87_UNCEI</name>
<sequence length="329" mass="35642">MKHVLRNPARWRGAAGLGLCVWLAGCSGDQADVIQVSGHIEATEVRISSKTTGRLSQLMIDEGDRVQSGQVLAQVDTTDLHISRRAADAERALAEAELRLRMAGARSEDIAAARAGMQQAETELAAAEKDLSRIRALLETGSATQKMEDDAQARRDVAQGRLDAAREQWQRLKRGSRPEEIDAAAARLDAADARVAQIRQQIADARIVAPSAGRVTEKLAEPGELLGVGSPVVILTNLDSPWLTVYLSEPDLGRVALGQDVDVTTDGGEERKGTLTYVSSEAEFTPRNVQTRDERVKLVFEARVGLENPDGIWKPGMPAEASLQTRRAQ</sequence>
<dbReference type="AlphaFoldDB" id="A0A956LW87"/>
<dbReference type="EMBL" id="JAGQHR010000053">
    <property type="protein sequence ID" value="MCA9726664.1"/>
    <property type="molecule type" value="Genomic_DNA"/>
</dbReference>
<dbReference type="InterPro" id="IPR059052">
    <property type="entry name" value="HH_YbhG-like"/>
</dbReference>
<dbReference type="PROSITE" id="PS51257">
    <property type="entry name" value="PROKAR_LIPOPROTEIN"/>
    <property type="match status" value="1"/>
</dbReference>
<dbReference type="SUPFAM" id="SSF111369">
    <property type="entry name" value="HlyD-like secretion proteins"/>
    <property type="match status" value="2"/>
</dbReference>
<evidence type="ECO:0000259" key="2">
    <source>
        <dbReference type="Pfam" id="PF25881"/>
    </source>
</evidence>
<proteinExistence type="predicted"/>
<dbReference type="Gene3D" id="1.10.287.470">
    <property type="entry name" value="Helix hairpin bin"/>
    <property type="match status" value="2"/>
</dbReference>
<protein>
    <submittedName>
        <fullName evidence="4">Efflux RND transporter periplasmic adaptor subunit</fullName>
    </submittedName>
</protein>
<dbReference type="Pfam" id="PF25881">
    <property type="entry name" value="HH_YBHG"/>
    <property type="match status" value="1"/>
</dbReference>